<dbReference type="GO" id="GO:0033103">
    <property type="term" value="P:protein secretion by the type VI secretion system"/>
    <property type="evidence" value="ECO:0007669"/>
    <property type="project" value="InterPro"/>
</dbReference>
<evidence type="ECO:0000313" key="2">
    <source>
        <dbReference type="EMBL" id="MPR36064.1"/>
    </source>
</evidence>
<dbReference type="GO" id="GO:0033104">
    <property type="term" value="C:type VI protein secretion system complex"/>
    <property type="evidence" value="ECO:0007669"/>
    <property type="project" value="InterPro"/>
</dbReference>
<dbReference type="InterPro" id="IPR035576">
    <property type="entry name" value="T6SS_TssC"/>
</dbReference>
<evidence type="ECO:0000313" key="3">
    <source>
        <dbReference type="Proteomes" id="UP000479293"/>
    </source>
</evidence>
<comment type="caution">
    <text evidence="2">The sequence shown here is derived from an EMBL/GenBank/DDBJ whole genome shotgun (WGS) entry which is preliminary data.</text>
</comment>
<dbReference type="Pfam" id="PF17541">
    <property type="entry name" value="TssC"/>
    <property type="match status" value="1"/>
</dbReference>
<evidence type="ECO:0000256" key="1">
    <source>
        <dbReference type="SAM" id="MobiDB-lite"/>
    </source>
</evidence>
<feature type="compositionally biased region" description="Basic and acidic residues" evidence="1">
    <location>
        <begin position="1"/>
        <end position="17"/>
    </location>
</feature>
<reference evidence="2 3" key="1">
    <citation type="submission" date="2019-10" db="EMBL/GenBank/DDBJ databases">
        <title>Draft Genome Sequence of Cytophagaceae sp. SJW1-29.</title>
        <authorList>
            <person name="Choi A."/>
        </authorList>
    </citation>
    <scope>NUCLEOTIDE SEQUENCE [LARGE SCALE GENOMIC DNA]</scope>
    <source>
        <strain evidence="2 3">SJW1-29</strain>
    </source>
</reference>
<dbReference type="Proteomes" id="UP000479293">
    <property type="component" value="Unassembled WGS sequence"/>
</dbReference>
<dbReference type="RefSeq" id="WP_152763647.1">
    <property type="nucleotide sequence ID" value="NZ_WHLY01000002.1"/>
</dbReference>
<proteinExistence type="predicted"/>
<name>A0A7C9FAW3_9BACT</name>
<dbReference type="EMBL" id="WHLY01000002">
    <property type="protein sequence ID" value="MPR36064.1"/>
    <property type="molecule type" value="Genomic_DNA"/>
</dbReference>
<dbReference type="AlphaFoldDB" id="A0A7C9FAW3"/>
<gene>
    <name evidence="2" type="ORF">GBK04_22615</name>
</gene>
<keyword evidence="3" id="KW-1185">Reference proteome</keyword>
<sequence>MAKQQEETQKSVEEAAYRDPAATAASPSVQPLSLNESLEVLKPQGGFKFIETTVEGVRDMNPQKAGAKASYLSDEDTEAERRDLLQRLEMWAALIGESDTVEQMQAKARQGQETNEQLLKQNQARLLEESKALEVAYQGLATFMLNTEQREIPKLTIVNASMDQVADIKDGEVLNTIDEELHNNYQVYDLSDNYSLMVIPGYMGKNTVIDAFARVASKHKVMMITDYEDFTDAKEAISAFERGKLADASNHKANLLMACNWLVGRGAHDDLGEEEALHIPPSTALAGRMHSVLMSQPVAGATYGMLMGAEGTRFKIDRNQAGDMNRLGLIPMLSAFGKVQAFSDRTMFNGDNVGLQTYSVVRVFDWINKVLVDFLDRYAFQNWTYDTDDNLRKQISKFLNSITGSKKLIKDYTVKDIRRDPNDIKNIMLDISITPHFSARSFLVSLSGMDGGDEWNTEVK</sequence>
<organism evidence="2 3">
    <name type="scientific">Salmonirosea aquatica</name>
    <dbReference type="NCBI Taxonomy" id="2654236"/>
    <lineage>
        <taxon>Bacteria</taxon>
        <taxon>Pseudomonadati</taxon>
        <taxon>Bacteroidota</taxon>
        <taxon>Cytophagia</taxon>
        <taxon>Cytophagales</taxon>
        <taxon>Spirosomataceae</taxon>
        <taxon>Salmonirosea</taxon>
    </lineage>
</organism>
<protein>
    <submittedName>
        <fullName evidence="2">Type VI secretion system contractile sheath protein TssC</fullName>
    </submittedName>
</protein>
<feature type="region of interest" description="Disordered" evidence="1">
    <location>
        <begin position="1"/>
        <end position="32"/>
    </location>
</feature>
<accession>A0A7C9FAW3</accession>